<protein>
    <submittedName>
        <fullName evidence="1">Uncharacterized protein</fullName>
    </submittedName>
</protein>
<keyword evidence="2" id="KW-1185">Reference proteome</keyword>
<reference evidence="1" key="1">
    <citation type="submission" date="2022-03" db="EMBL/GenBank/DDBJ databases">
        <authorList>
            <person name="Martin C."/>
        </authorList>
    </citation>
    <scope>NUCLEOTIDE SEQUENCE</scope>
</reference>
<comment type="caution">
    <text evidence="1">The sequence shown here is derived from an EMBL/GenBank/DDBJ whole genome shotgun (WGS) entry which is preliminary data.</text>
</comment>
<proteinExistence type="predicted"/>
<name>A0A8J1XIC9_OWEFU</name>
<organism evidence="1 2">
    <name type="scientific">Owenia fusiformis</name>
    <name type="common">Polychaete worm</name>
    <dbReference type="NCBI Taxonomy" id="6347"/>
    <lineage>
        <taxon>Eukaryota</taxon>
        <taxon>Metazoa</taxon>
        <taxon>Spiralia</taxon>
        <taxon>Lophotrochozoa</taxon>
        <taxon>Annelida</taxon>
        <taxon>Polychaeta</taxon>
        <taxon>Sedentaria</taxon>
        <taxon>Canalipalpata</taxon>
        <taxon>Sabellida</taxon>
        <taxon>Oweniida</taxon>
        <taxon>Oweniidae</taxon>
        <taxon>Owenia</taxon>
    </lineage>
</organism>
<evidence type="ECO:0000313" key="2">
    <source>
        <dbReference type="Proteomes" id="UP000749559"/>
    </source>
</evidence>
<gene>
    <name evidence="1" type="ORF">OFUS_LOCUS24144</name>
</gene>
<dbReference type="Proteomes" id="UP000749559">
    <property type="component" value="Unassembled WGS sequence"/>
</dbReference>
<dbReference type="AlphaFoldDB" id="A0A8J1XIC9"/>
<evidence type="ECO:0000313" key="1">
    <source>
        <dbReference type="EMBL" id="CAH1800226.1"/>
    </source>
</evidence>
<sequence>MLTFKRVSLAGFILVTLIWMPFFYHFRGEINRLLFVKLNKKSDMAIFTYPKALMAQFDQDNNTTIQQNKKMKFEPNSLKQNNHSVASPTKYAVITSSTPIKRWSNWDYAFRLPITVEVYIKLNFKCIVIISGSFSRWTSHPALRVIYDRLKKNANVKLMFLETAIKVQTLMAMASRIFVPYFIPGLKPEDIVMMTDADLWLLGQRGLEYVSFNSSSEILITNAFCCGNFQLDGLKIPHYAMCHISMSANQWKDVLKVDSYFRDVNTTEYVENGRAKNLDKIIQKIFFDTFGVNPNVPVGIGSYLDEKMVSKRIYEYQKLHPSFPIKKKRFPKNGRVCRLHWPSDPKFNITEKVDAHLPDNALSDDSWNKTRTLMEKVFEGQQLTDLLNFANNVSVLIKNTK</sequence>
<accession>A0A8J1XIC9</accession>
<dbReference type="EMBL" id="CAIIXF020000011">
    <property type="protein sequence ID" value="CAH1800226.1"/>
    <property type="molecule type" value="Genomic_DNA"/>
</dbReference>